<evidence type="ECO:0000256" key="2">
    <source>
        <dbReference type="ARBA" id="ARBA00023015"/>
    </source>
</evidence>
<reference evidence="7 8" key="1">
    <citation type="submission" date="2017-07" db="EMBL/GenBank/DDBJ databases">
        <title>An improved, manually edited Actinidia chinensis var. chinensis (kiwifruit) genome highlights the challenges associated with draft genomes and gene prediction in plants.</title>
        <authorList>
            <person name="Pilkington S."/>
            <person name="Crowhurst R."/>
            <person name="Hilario E."/>
            <person name="Nardozza S."/>
            <person name="Fraser L."/>
            <person name="Peng Y."/>
            <person name="Gunaseelan K."/>
            <person name="Simpson R."/>
            <person name="Tahir J."/>
            <person name="Deroles S."/>
            <person name="Templeton K."/>
            <person name="Luo Z."/>
            <person name="Davy M."/>
            <person name="Cheng C."/>
            <person name="Mcneilage M."/>
            <person name="Scaglione D."/>
            <person name="Liu Y."/>
            <person name="Zhang Q."/>
            <person name="Datson P."/>
            <person name="De Silva N."/>
            <person name="Gardiner S."/>
            <person name="Bassett H."/>
            <person name="Chagne D."/>
            <person name="Mccallum J."/>
            <person name="Dzierzon H."/>
            <person name="Deng C."/>
            <person name="Wang Y.-Y."/>
            <person name="Barron N."/>
            <person name="Manako K."/>
            <person name="Bowen J."/>
            <person name="Foster T."/>
            <person name="Erridge Z."/>
            <person name="Tiffin H."/>
            <person name="Waite C."/>
            <person name="Davies K."/>
            <person name="Grierson E."/>
            <person name="Laing W."/>
            <person name="Kirk R."/>
            <person name="Chen X."/>
            <person name="Wood M."/>
            <person name="Montefiori M."/>
            <person name="Brummell D."/>
            <person name="Schwinn K."/>
            <person name="Catanach A."/>
            <person name="Fullerton C."/>
            <person name="Li D."/>
            <person name="Meiyalaghan S."/>
            <person name="Nieuwenhuizen N."/>
            <person name="Read N."/>
            <person name="Prakash R."/>
            <person name="Hunter D."/>
            <person name="Zhang H."/>
            <person name="Mckenzie M."/>
            <person name="Knabel M."/>
            <person name="Harris A."/>
            <person name="Allan A."/>
            <person name="Chen A."/>
            <person name="Janssen B."/>
            <person name="Plunkett B."/>
            <person name="Dwamena C."/>
            <person name="Voogd C."/>
            <person name="Leif D."/>
            <person name="Lafferty D."/>
            <person name="Souleyre E."/>
            <person name="Varkonyi-Gasic E."/>
            <person name="Gambi F."/>
            <person name="Hanley J."/>
            <person name="Yao J.-L."/>
            <person name="Cheung J."/>
            <person name="David K."/>
            <person name="Warren B."/>
            <person name="Marsh K."/>
            <person name="Snowden K."/>
            <person name="Lin-Wang K."/>
            <person name="Brian L."/>
            <person name="Martinez-Sanchez M."/>
            <person name="Wang M."/>
            <person name="Ileperuma N."/>
            <person name="Macnee N."/>
            <person name="Campin R."/>
            <person name="Mcatee P."/>
            <person name="Drummond R."/>
            <person name="Espley R."/>
            <person name="Ireland H."/>
            <person name="Wu R."/>
            <person name="Atkinson R."/>
            <person name="Karunairetnam S."/>
            <person name="Bulley S."/>
            <person name="Chunkath S."/>
            <person name="Hanley Z."/>
            <person name="Storey R."/>
            <person name="Thrimawithana A."/>
            <person name="Thomson S."/>
            <person name="David C."/>
            <person name="Testolin R."/>
        </authorList>
    </citation>
    <scope>NUCLEOTIDE SEQUENCE [LARGE SCALE GENOMIC DNA]</scope>
    <source>
        <strain evidence="8">cv. Red5</strain>
        <tissue evidence="7">Young leaf</tissue>
    </source>
</reference>
<dbReference type="STRING" id="1590841.A0A2R6QG74"/>
<dbReference type="PANTHER" id="PTHR12565:SF431">
    <property type="entry name" value="TRANSCRIPTION FACTOR BHLH137"/>
    <property type="match status" value="1"/>
</dbReference>
<feature type="domain" description="BHLH" evidence="6">
    <location>
        <begin position="197"/>
        <end position="252"/>
    </location>
</feature>
<evidence type="ECO:0000256" key="4">
    <source>
        <dbReference type="ARBA" id="ARBA00023242"/>
    </source>
</evidence>
<dbReference type="InterPro" id="IPR036638">
    <property type="entry name" value="HLH_DNA-bd_sf"/>
</dbReference>
<keyword evidence="4" id="KW-0539">Nucleus</keyword>
<keyword evidence="8" id="KW-1185">Reference proteome</keyword>
<dbReference type="Gramene" id="PSS07629">
    <property type="protein sequence ID" value="PSS07629"/>
    <property type="gene ID" value="CEY00_Acc17981"/>
</dbReference>
<evidence type="ECO:0000256" key="5">
    <source>
        <dbReference type="SAM" id="MobiDB-lite"/>
    </source>
</evidence>
<evidence type="ECO:0000313" key="7">
    <source>
        <dbReference type="EMBL" id="PSS07629.1"/>
    </source>
</evidence>
<evidence type="ECO:0000256" key="1">
    <source>
        <dbReference type="ARBA" id="ARBA00004123"/>
    </source>
</evidence>
<dbReference type="OrthoDB" id="1928604at2759"/>
<accession>A0A2R6QG74</accession>
<dbReference type="PANTHER" id="PTHR12565">
    <property type="entry name" value="STEROL REGULATORY ELEMENT-BINDING PROTEIN"/>
    <property type="match status" value="1"/>
</dbReference>
<organism evidence="7 8">
    <name type="scientific">Actinidia chinensis var. chinensis</name>
    <name type="common">Chinese soft-hair kiwi</name>
    <dbReference type="NCBI Taxonomy" id="1590841"/>
    <lineage>
        <taxon>Eukaryota</taxon>
        <taxon>Viridiplantae</taxon>
        <taxon>Streptophyta</taxon>
        <taxon>Embryophyta</taxon>
        <taxon>Tracheophyta</taxon>
        <taxon>Spermatophyta</taxon>
        <taxon>Magnoliopsida</taxon>
        <taxon>eudicotyledons</taxon>
        <taxon>Gunneridae</taxon>
        <taxon>Pentapetalae</taxon>
        <taxon>asterids</taxon>
        <taxon>Ericales</taxon>
        <taxon>Actinidiaceae</taxon>
        <taxon>Actinidia</taxon>
    </lineage>
</organism>
<proteinExistence type="predicted"/>
<dbReference type="EMBL" id="NKQK01000016">
    <property type="protein sequence ID" value="PSS07629.1"/>
    <property type="molecule type" value="Genomic_DNA"/>
</dbReference>
<dbReference type="Gene3D" id="4.10.280.10">
    <property type="entry name" value="Helix-loop-helix DNA-binding domain"/>
    <property type="match status" value="1"/>
</dbReference>
<evidence type="ECO:0000313" key="8">
    <source>
        <dbReference type="Proteomes" id="UP000241394"/>
    </source>
</evidence>
<comment type="caution">
    <text evidence="7">The sequence shown here is derived from an EMBL/GenBank/DDBJ whole genome shotgun (WGS) entry which is preliminary data.</text>
</comment>
<dbReference type="GO" id="GO:0046983">
    <property type="term" value="F:protein dimerization activity"/>
    <property type="evidence" value="ECO:0007669"/>
    <property type="project" value="InterPro"/>
</dbReference>
<dbReference type="InterPro" id="IPR024097">
    <property type="entry name" value="bHLH_ZIP_TF"/>
</dbReference>
<name>A0A2R6QG74_ACTCC</name>
<gene>
    <name evidence="7" type="ORF">CEY00_Acc17981</name>
</gene>
<reference evidence="8" key="2">
    <citation type="journal article" date="2018" name="BMC Genomics">
        <title>A manually annotated Actinidia chinensis var. chinensis (kiwifruit) genome highlights the challenges associated with draft genomes and gene prediction in plants.</title>
        <authorList>
            <person name="Pilkington S.M."/>
            <person name="Crowhurst R."/>
            <person name="Hilario E."/>
            <person name="Nardozza S."/>
            <person name="Fraser L."/>
            <person name="Peng Y."/>
            <person name="Gunaseelan K."/>
            <person name="Simpson R."/>
            <person name="Tahir J."/>
            <person name="Deroles S.C."/>
            <person name="Templeton K."/>
            <person name="Luo Z."/>
            <person name="Davy M."/>
            <person name="Cheng C."/>
            <person name="McNeilage M."/>
            <person name="Scaglione D."/>
            <person name="Liu Y."/>
            <person name="Zhang Q."/>
            <person name="Datson P."/>
            <person name="De Silva N."/>
            <person name="Gardiner S.E."/>
            <person name="Bassett H."/>
            <person name="Chagne D."/>
            <person name="McCallum J."/>
            <person name="Dzierzon H."/>
            <person name="Deng C."/>
            <person name="Wang Y.Y."/>
            <person name="Barron L."/>
            <person name="Manako K."/>
            <person name="Bowen J."/>
            <person name="Foster T.M."/>
            <person name="Erridge Z.A."/>
            <person name="Tiffin H."/>
            <person name="Waite C.N."/>
            <person name="Davies K.M."/>
            <person name="Grierson E.P."/>
            <person name="Laing W.A."/>
            <person name="Kirk R."/>
            <person name="Chen X."/>
            <person name="Wood M."/>
            <person name="Montefiori M."/>
            <person name="Brummell D.A."/>
            <person name="Schwinn K.E."/>
            <person name="Catanach A."/>
            <person name="Fullerton C."/>
            <person name="Li D."/>
            <person name="Meiyalaghan S."/>
            <person name="Nieuwenhuizen N."/>
            <person name="Read N."/>
            <person name="Prakash R."/>
            <person name="Hunter D."/>
            <person name="Zhang H."/>
            <person name="McKenzie M."/>
            <person name="Knabel M."/>
            <person name="Harris A."/>
            <person name="Allan A.C."/>
            <person name="Gleave A."/>
            <person name="Chen A."/>
            <person name="Janssen B.J."/>
            <person name="Plunkett B."/>
            <person name="Ampomah-Dwamena C."/>
            <person name="Voogd C."/>
            <person name="Leif D."/>
            <person name="Lafferty D."/>
            <person name="Souleyre E.J.F."/>
            <person name="Varkonyi-Gasic E."/>
            <person name="Gambi F."/>
            <person name="Hanley J."/>
            <person name="Yao J.L."/>
            <person name="Cheung J."/>
            <person name="David K.M."/>
            <person name="Warren B."/>
            <person name="Marsh K."/>
            <person name="Snowden K.C."/>
            <person name="Lin-Wang K."/>
            <person name="Brian L."/>
            <person name="Martinez-Sanchez M."/>
            <person name="Wang M."/>
            <person name="Ileperuma N."/>
            <person name="Macnee N."/>
            <person name="Campin R."/>
            <person name="McAtee P."/>
            <person name="Drummond R.S.M."/>
            <person name="Espley R.V."/>
            <person name="Ireland H.S."/>
            <person name="Wu R."/>
            <person name="Atkinson R.G."/>
            <person name="Karunairetnam S."/>
            <person name="Bulley S."/>
            <person name="Chunkath S."/>
            <person name="Hanley Z."/>
            <person name="Storey R."/>
            <person name="Thrimawithana A.H."/>
            <person name="Thomson S."/>
            <person name="David C."/>
            <person name="Testolin R."/>
            <person name="Huang H."/>
            <person name="Hellens R.P."/>
            <person name="Schaffer R.J."/>
        </authorList>
    </citation>
    <scope>NUCLEOTIDE SEQUENCE [LARGE SCALE GENOMIC DNA]</scope>
    <source>
        <strain evidence="8">cv. Red5</strain>
    </source>
</reference>
<evidence type="ECO:0000259" key="6">
    <source>
        <dbReference type="PROSITE" id="PS50888"/>
    </source>
</evidence>
<keyword evidence="3" id="KW-0804">Transcription</keyword>
<dbReference type="Proteomes" id="UP000241394">
    <property type="component" value="Chromosome LG16"/>
</dbReference>
<dbReference type="InterPro" id="IPR011598">
    <property type="entry name" value="bHLH_dom"/>
</dbReference>
<sequence length="329" mass="36753">MAAFSHQNHHHHHHPSLFDSFFHLPNTPIIKMSGLLEELDNTNFQFYPSESLHQIPVDESSCLENGTIVNNEPSVANFKQSPDNSLVVDKPEIGEQVTQKVASMDKKRKIRDGSSLSPAQAKCPVNKLDIDLCSSPSDHPLCFEGKGKKKQIRKCNGVMKNGDDDGEKKRKDNKKDENKVLEEAPTGYIHVRARRGQATDSHSLAERVRREKISERMKLLQGLVPGCDKFLSLKLASANPMLYDFGMDLDSLMVTPDQIRLNGLASPILLPEVPNSFPILGTTSSLLFQQGQRSNILSQDNGQLLWDVDGQRQKLVDQSGFTTNLCSFH</sequence>
<dbReference type="InParanoid" id="A0A2R6QG74"/>
<feature type="compositionally biased region" description="Basic and acidic residues" evidence="5">
    <location>
        <begin position="161"/>
        <end position="179"/>
    </location>
</feature>
<keyword evidence="2" id="KW-0805">Transcription regulation</keyword>
<comment type="subcellular location">
    <subcellularLocation>
        <location evidence="1">Nucleus</location>
    </subcellularLocation>
</comment>
<evidence type="ECO:0000256" key="3">
    <source>
        <dbReference type="ARBA" id="ARBA00023163"/>
    </source>
</evidence>
<dbReference type="OMA" id="ESYHNIC"/>
<dbReference type="GO" id="GO:0003700">
    <property type="term" value="F:DNA-binding transcription factor activity"/>
    <property type="evidence" value="ECO:0007669"/>
    <property type="project" value="TreeGrafter"/>
</dbReference>
<dbReference type="PROSITE" id="PS50888">
    <property type="entry name" value="BHLH"/>
    <property type="match status" value="1"/>
</dbReference>
<dbReference type="FunCoup" id="A0A2R6QG74">
    <property type="interactions" value="165"/>
</dbReference>
<feature type="region of interest" description="Disordered" evidence="5">
    <location>
        <begin position="156"/>
        <end position="179"/>
    </location>
</feature>
<dbReference type="SUPFAM" id="SSF47459">
    <property type="entry name" value="HLH, helix-loop-helix DNA-binding domain"/>
    <property type="match status" value="1"/>
</dbReference>
<protein>
    <submittedName>
        <fullName evidence="7">Transcription factor bHLH137 like</fullName>
    </submittedName>
</protein>
<dbReference type="AlphaFoldDB" id="A0A2R6QG74"/>
<dbReference type="GO" id="GO:0005634">
    <property type="term" value="C:nucleus"/>
    <property type="evidence" value="ECO:0007669"/>
    <property type="project" value="UniProtKB-SubCell"/>
</dbReference>